<evidence type="ECO:0000313" key="2">
    <source>
        <dbReference type="Proteomes" id="UP000276133"/>
    </source>
</evidence>
<protein>
    <submittedName>
        <fullName evidence="1">Uncharacterized protein</fullName>
    </submittedName>
</protein>
<accession>A0A3M7R756</accession>
<organism evidence="1 2">
    <name type="scientific">Brachionus plicatilis</name>
    <name type="common">Marine rotifer</name>
    <name type="synonym">Brachionus muelleri</name>
    <dbReference type="NCBI Taxonomy" id="10195"/>
    <lineage>
        <taxon>Eukaryota</taxon>
        <taxon>Metazoa</taxon>
        <taxon>Spiralia</taxon>
        <taxon>Gnathifera</taxon>
        <taxon>Rotifera</taxon>
        <taxon>Eurotatoria</taxon>
        <taxon>Monogononta</taxon>
        <taxon>Pseudotrocha</taxon>
        <taxon>Ploima</taxon>
        <taxon>Brachionidae</taxon>
        <taxon>Brachionus</taxon>
    </lineage>
</organism>
<dbReference type="EMBL" id="REGN01004077">
    <property type="protein sequence ID" value="RNA19289.1"/>
    <property type="molecule type" value="Genomic_DNA"/>
</dbReference>
<sequence>MKQKGSFAAFQTKIVHFLIYTCNESKKAPCFNYNQDVISDVSDGEYYNYFKTNMPSNNSGFEYNYSKTLNTDGIELSLKTNISIWPVYLSINEIPIQYRFYNDNILIADGKPERLDEFLEPIITDLKMLELGTRIGNQIYRFFYVTLKR</sequence>
<dbReference type="AlphaFoldDB" id="A0A3M7R756"/>
<dbReference type="OrthoDB" id="10010998at2759"/>
<keyword evidence="2" id="KW-1185">Reference proteome</keyword>
<reference evidence="1 2" key="1">
    <citation type="journal article" date="2018" name="Sci. Rep.">
        <title>Genomic signatures of local adaptation to the degree of environmental predictability in rotifers.</title>
        <authorList>
            <person name="Franch-Gras L."/>
            <person name="Hahn C."/>
            <person name="Garcia-Roger E.M."/>
            <person name="Carmona M.J."/>
            <person name="Serra M."/>
            <person name="Gomez A."/>
        </authorList>
    </citation>
    <scope>NUCLEOTIDE SEQUENCE [LARGE SCALE GENOMIC DNA]</scope>
    <source>
        <strain evidence="1">HYR1</strain>
    </source>
</reference>
<comment type="caution">
    <text evidence="1">The sequence shown here is derived from an EMBL/GenBank/DDBJ whole genome shotgun (WGS) entry which is preliminary data.</text>
</comment>
<evidence type="ECO:0000313" key="1">
    <source>
        <dbReference type="EMBL" id="RNA19289.1"/>
    </source>
</evidence>
<name>A0A3M7R756_BRAPC</name>
<dbReference type="Proteomes" id="UP000276133">
    <property type="component" value="Unassembled WGS sequence"/>
</dbReference>
<gene>
    <name evidence="1" type="ORF">BpHYR1_038033</name>
</gene>
<proteinExistence type="predicted"/>